<evidence type="ECO:0000313" key="1">
    <source>
        <dbReference type="EMBL" id="MBX51960.1"/>
    </source>
</evidence>
<name>A0A2P2PB24_RHIMU</name>
<sequence>MINICISFRSHKFERETQ</sequence>
<dbReference type="AlphaFoldDB" id="A0A2P2PB24"/>
<reference evidence="1" key="1">
    <citation type="submission" date="2018-02" db="EMBL/GenBank/DDBJ databases">
        <title>Rhizophora mucronata_Transcriptome.</title>
        <authorList>
            <person name="Meera S.P."/>
            <person name="Sreeshan A."/>
            <person name="Augustine A."/>
        </authorList>
    </citation>
    <scope>NUCLEOTIDE SEQUENCE</scope>
    <source>
        <tissue evidence="1">Leaf</tissue>
    </source>
</reference>
<proteinExistence type="predicted"/>
<dbReference type="EMBL" id="GGEC01071476">
    <property type="protein sequence ID" value="MBX51960.1"/>
    <property type="molecule type" value="Transcribed_RNA"/>
</dbReference>
<organism evidence="1">
    <name type="scientific">Rhizophora mucronata</name>
    <name type="common">Asiatic mangrove</name>
    <dbReference type="NCBI Taxonomy" id="61149"/>
    <lineage>
        <taxon>Eukaryota</taxon>
        <taxon>Viridiplantae</taxon>
        <taxon>Streptophyta</taxon>
        <taxon>Embryophyta</taxon>
        <taxon>Tracheophyta</taxon>
        <taxon>Spermatophyta</taxon>
        <taxon>Magnoliopsida</taxon>
        <taxon>eudicotyledons</taxon>
        <taxon>Gunneridae</taxon>
        <taxon>Pentapetalae</taxon>
        <taxon>rosids</taxon>
        <taxon>fabids</taxon>
        <taxon>Malpighiales</taxon>
        <taxon>Rhizophoraceae</taxon>
        <taxon>Rhizophora</taxon>
    </lineage>
</organism>
<protein>
    <submittedName>
        <fullName evidence="1">Uncharacterized protein</fullName>
    </submittedName>
</protein>
<accession>A0A2P2PB24</accession>